<gene>
    <name evidence="2" type="ORF">J5N97_005892</name>
</gene>
<evidence type="ECO:0000256" key="1">
    <source>
        <dbReference type="SAM" id="MobiDB-lite"/>
    </source>
</evidence>
<dbReference type="AlphaFoldDB" id="A0A9D5D9B2"/>
<evidence type="ECO:0008006" key="4">
    <source>
        <dbReference type="Google" id="ProtNLM"/>
    </source>
</evidence>
<reference evidence="2" key="2">
    <citation type="journal article" date="2022" name="Hortic Res">
        <title>The genome of Dioscorea zingiberensis sheds light on the biosynthesis, origin and evolution of the medicinally important diosgenin saponins.</title>
        <authorList>
            <person name="Li Y."/>
            <person name="Tan C."/>
            <person name="Li Z."/>
            <person name="Guo J."/>
            <person name="Li S."/>
            <person name="Chen X."/>
            <person name="Wang C."/>
            <person name="Dai X."/>
            <person name="Yang H."/>
            <person name="Song W."/>
            <person name="Hou L."/>
            <person name="Xu J."/>
            <person name="Tong Z."/>
            <person name="Xu A."/>
            <person name="Yuan X."/>
            <person name="Wang W."/>
            <person name="Yang Q."/>
            <person name="Chen L."/>
            <person name="Sun Z."/>
            <person name="Wang K."/>
            <person name="Pan B."/>
            <person name="Chen J."/>
            <person name="Bao Y."/>
            <person name="Liu F."/>
            <person name="Qi X."/>
            <person name="Gang D.R."/>
            <person name="Wen J."/>
            <person name="Li J."/>
        </authorList>
    </citation>
    <scope>NUCLEOTIDE SEQUENCE</scope>
    <source>
        <strain evidence="2">Dzin_1.0</strain>
    </source>
</reference>
<feature type="region of interest" description="Disordered" evidence="1">
    <location>
        <begin position="104"/>
        <end position="149"/>
    </location>
</feature>
<sequence length="210" mass="22922">MFSSGSRSSRLRGSAADIGGKKGSKLLHYFRKVKNLADTLCAIGTPLRDDEVISYMLAGLGPEFDSLVTSVTTCVDPMSLSELYAHMLSFELRLEQNNSVYQVPSANQANRNSYRTNWKGDRGRGRGNKIPGGSPNGKSSTPRSNLVHGGQKPTCQVCGKVGHDALRCYHRFDHTYQADENRVAAAAASSYDRPNRYLCHGATTTTSLMI</sequence>
<dbReference type="PANTHER" id="PTHR47481:SF10">
    <property type="entry name" value="COPIA-LIKE POLYPROTEIN_RETROTRANSPOSON"/>
    <property type="match status" value="1"/>
</dbReference>
<dbReference type="Proteomes" id="UP001085076">
    <property type="component" value="Miscellaneous, Linkage group lg01"/>
</dbReference>
<evidence type="ECO:0000313" key="3">
    <source>
        <dbReference type="Proteomes" id="UP001085076"/>
    </source>
</evidence>
<proteinExistence type="predicted"/>
<dbReference type="OrthoDB" id="694440at2759"/>
<feature type="compositionally biased region" description="Polar residues" evidence="1">
    <location>
        <begin position="104"/>
        <end position="116"/>
    </location>
</feature>
<name>A0A9D5D9B2_9LILI</name>
<accession>A0A9D5D9B2</accession>
<keyword evidence="3" id="KW-1185">Reference proteome</keyword>
<reference evidence="2" key="1">
    <citation type="submission" date="2021-03" db="EMBL/GenBank/DDBJ databases">
        <authorList>
            <person name="Li Z."/>
            <person name="Yang C."/>
        </authorList>
    </citation>
    <scope>NUCLEOTIDE SEQUENCE</scope>
    <source>
        <strain evidence="2">Dzin_1.0</strain>
        <tissue evidence="2">Leaf</tissue>
    </source>
</reference>
<comment type="caution">
    <text evidence="2">The sequence shown here is derived from an EMBL/GenBank/DDBJ whole genome shotgun (WGS) entry which is preliminary data.</text>
</comment>
<protein>
    <recommendedName>
        <fullName evidence="4">Gag protein</fullName>
    </recommendedName>
</protein>
<organism evidence="2 3">
    <name type="scientific">Dioscorea zingiberensis</name>
    <dbReference type="NCBI Taxonomy" id="325984"/>
    <lineage>
        <taxon>Eukaryota</taxon>
        <taxon>Viridiplantae</taxon>
        <taxon>Streptophyta</taxon>
        <taxon>Embryophyta</taxon>
        <taxon>Tracheophyta</taxon>
        <taxon>Spermatophyta</taxon>
        <taxon>Magnoliopsida</taxon>
        <taxon>Liliopsida</taxon>
        <taxon>Dioscoreales</taxon>
        <taxon>Dioscoreaceae</taxon>
        <taxon>Dioscorea</taxon>
    </lineage>
</organism>
<dbReference type="PANTHER" id="PTHR47481">
    <property type="match status" value="1"/>
</dbReference>
<dbReference type="EMBL" id="JAGGNH010000001">
    <property type="protein sequence ID" value="KAJ0987536.1"/>
    <property type="molecule type" value="Genomic_DNA"/>
</dbReference>
<evidence type="ECO:0000313" key="2">
    <source>
        <dbReference type="EMBL" id="KAJ0987536.1"/>
    </source>
</evidence>